<evidence type="ECO:0000313" key="15">
    <source>
        <dbReference type="EMBL" id="KLV20310.1"/>
    </source>
</evidence>
<feature type="domain" description="Ketosynthase family 3 (KS3)" evidence="14">
    <location>
        <begin position="7"/>
        <end position="377"/>
    </location>
</feature>
<dbReference type="RefSeq" id="WP_001988683.1">
    <property type="nucleotide sequence ID" value="NZ_LDPG01000002.1"/>
</dbReference>
<dbReference type="PANTHER" id="PTHR11712:SF352">
    <property type="entry name" value="3-OXOACYL-[ACYL-CARRIER-PROTEIN] SYNTHASE"/>
    <property type="match status" value="1"/>
</dbReference>
<evidence type="ECO:0000259" key="14">
    <source>
        <dbReference type="PROSITE" id="PS52004"/>
    </source>
</evidence>
<dbReference type="GO" id="GO:0005886">
    <property type="term" value="C:plasma membrane"/>
    <property type="evidence" value="ECO:0007669"/>
    <property type="project" value="UniProtKB-SubCell"/>
</dbReference>
<dbReference type="CDD" id="cd00834">
    <property type="entry name" value="KAS_I_II"/>
    <property type="match status" value="1"/>
</dbReference>
<dbReference type="PATRIC" id="fig|1392.242.peg.2586"/>
<comment type="function">
    <text evidence="10">Proposed to synthesize NOD factor fatty acyl chain. Involved in the synthesis of a highly unsaturated fatty acid moiety, which forms part of a lipo-oligosaccharide that is responsible for host specificity.</text>
</comment>
<evidence type="ECO:0000256" key="4">
    <source>
        <dbReference type="ARBA" id="ARBA00022475"/>
    </source>
</evidence>
<keyword evidence="9" id="KW-0472">Membrane</keyword>
<keyword evidence="3" id="KW-0536">Nodulation</keyword>
<dbReference type="AlphaFoldDB" id="A0A0J1KUG3"/>
<dbReference type="Pfam" id="PF02801">
    <property type="entry name" value="Ketoacyl-synt_C"/>
    <property type="match status" value="1"/>
</dbReference>
<evidence type="ECO:0000256" key="8">
    <source>
        <dbReference type="ARBA" id="ARBA00022989"/>
    </source>
</evidence>
<evidence type="ECO:0000256" key="10">
    <source>
        <dbReference type="ARBA" id="ARBA00037576"/>
    </source>
</evidence>
<evidence type="ECO:0000313" key="16">
    <source>
        <dbReference type="Proteomes" id="UP000035904"/>
    </source>
</evidence>
<dbReference type="SMART" id="SM00825">
    <property type="entry name" value="PKS_KS"/>
    <property type="match status" value="1"/>
</dbReference>
<keyword evidence="8" id="KW-1133">Transmembrane helix</keyword>
<evidence type="ECO:0000256" key="6">
    <source>
        <dbReference type="ARBA" id="ARBA00022679"/>
    </source>
</evidence>
<keyword evidence="6 13" id="KW-0808">Transferase</keyword>
<dbReference type="Pfam" id="PF00109">
    <property type="entry name" value="ketoacyl-synt"/>
    <property type="match status" value="1"/>
</dbReference>
<dbReference type="SUPFAM" id="SSF53901">
    <property type="entry name" value="Thiolase-like"/>
    <property type="match status" value="2"/>
</dbReference>
<evidence type="ECO:0000256" key="12">
    <source>
        <dbReference type="ARBA" id="ARBA00041756"/>
    </source>
</evidence>
<comment type="similarity">
    <text evidence="2 13">Belongs to the thiolase-like superfamily. Beta-ketoacyl-ACP synthases family.</text>
</comment>
<evidence type="ECO:0000256" key="1">
    <source>
        <dbReference type="ARBA" id="ARBA00004533"/>
    </source>
</evidence>
<accession>A0A0J1KUG3</accession>
<evidence type="ECO:0000256" key="2">
    <source>
        <dbReference type="ARBA" id="ARBA00008467"/>
    </source>
</evidence>
<evidence type="ECO:0000256" key="5">
    <source>
        <dbReference type="ARBA" id="ARBA00022519"/>
    </source>
</evidence>
<comment type="subcellular location">
    <subcellularLocation>
        <location evidence="1">Cell inner membrane</location>
    </subcellularLocation>
</comment>
<dbReference type="Gene3D" id="3.40.47.10">
    <property type="match status" value="1"/>
</dbReference>
<comment type="caution">
    <text evidence="15">The sequence shown here is derived from an EMBL/GenBank/DDBJ whole genome shotgun (WGS) entry which is preliminary data.</text>
</comment>
<dbReference type="Proteomes" id="UP000035904">
    <property type="component" value="Unassembled WGS sequence"/>
</dbReference>
<dbReference type="InterPro" id="IPR016039">
    <property type="entry name" value="Thiolase-like"/>
</dbReference>
<gene>
    <name evidence="15" type="ORF">ABW01_05065</name>
</gene>
<dbReference type="EMBL" id="LDPG01000002">
    <property type="protein sequence ID" value="KLV20310.1"/>
    <property type="molecule type" value="Genomic_DNA"/>
</dbReference>
<dbReference type="PANTHER" id="PTHR11712">
    <property type="entry name" value="POLYKETIDE SYNTHASE-RELATED"/>
    <property type="match status" value="1"/>
</dbReference>
<dbReference type="GO" id="GO:0006633">
    <property type="term" value="P:fatty acid biosynthetic process"/>
    <property type="evidence" value="ECO:0007669"/>
    <property type="project" value="TreeGrafter"/>
</dbReference>
<reference evidence="15 16" key="1">
    <citation type="submission" date="2015-05" db="EMBL/GenBank/DDBJ databases">
        <title>Whole genome sequence and identification of bacterial endophytes from Costus igneus.</title>
        <authorList>
            <person name="Lee Y.P."/>
            <person name="Gan H.M."/>
            <person name="Eng W."/>
            <person name="Wheatley M.S."/>
            <person name="Caraballo A."/>
            <person name="Polter S."/>
            <person name="Savka M.A."/>
            <person name="Hudson A.O."/>
        </authorList>
    </citation>
    <scope>NUCLEOTIDE SEQUENCE [LARGE SCALE GENOMIC DNA]</scope>
    <source>
        <strain evidence="15 16">RIT375</strain>
    </source>
</reference>
<keyword evidence="7" id="KW-0812">Transmembrane</keyword>
<dbReference type="InterPro" id="IPR000794">
    <property type="entry name" value="Beta-ketoacyl_synthase"/>
</dbReference>
<evidence type="ECO:0000256" key="9">
    <source>
        <dbReference type="ARBA" id="ARBA00023136"/>
    </source>
</evidence>
<evidence type="ECO:0000256" key="3">
    <source>
        <dbReference type="ARBA" id="ARBA00022458"/>
    </source>
</evidence>
<keyword evidence="4" id="KW-1003">Cell membrane</keyword>
<dbReference type="GO" id="GO:0004315">
    <property type="term" value="F:3-oxoacyl-[acyl-carrier-protein] synthase activity"/>
    <property type="evidence" value="ECO:0007669"/>
    <property type="project" value="TreeGrafter"/>
</dbReference>
<evidence type="ECO:0000256" key="11">
    <source>
        <dbReference type="ARBA" id="ARBA00039445"/>
    </source>
</evidence>
<evidence type="ECO:0000256" key="7">
    <source>
        <dbReference type="ARBA" id="ARBA00022692"/>
    </source>
</evidence>
<dbReference type="InterPro" id="IPR014031">
    <property type="entry name" value="Ketoacyl_synth_C"/>
</dbReference>
<evidence type="ECO:0000256" key="13">
    <source>
        <dbReference type="RuleBase" id="RU003694"/>
    </source>
</evidence>
<dbReference type="InterPro" id="IPR020841">
    <property type="entry name" value="PKS_Beta-ketoAc_synthase_dom"/>
</dbReference>
<name>A0A0J1KUG3_BACAN</name>
<sequence>MVEKNGELPICITGMAWTTSLGSDLDSVWEKLLDGHTGVSCIPSSYPLRNNLAAAVSNISLEYRENERQHILAVKTLVSALTHAQLELNDKNIQIILGTSFGSHLDDPSFNSLHEWAINISNEVGAYNPPISLTTACSSGSDSILVGAELIRNKKKDICICGGVDILTNSKRLAHSALGTMSPNFLYAFDERHDGMLLGEGAGFLVLESYESAIRRSATIHGYLKGTGASNDASGMTSPDMTGDSIILSVQRALKNANLNVEDINIVNAHGSGTPVNDMVEKTSLHRLFGAGYKQPVVFATKGAFGHSLGATGILEAISVILALKDAKTPPIYGLQKPMEEFSLPLSIQQPHSFEGKIGASLTLGFGGFNTCLIFEGID</sequence>
<protein>
    <recommendedName>
        <fullName evidence="11">Nodulation protein E</fullName>
    </recommendedName>
    <alternativeName>
        <fullName evidence="12">Host-specificity of nodulation protein B</fullName>
    </alternativeName>
</protein>
<dbReference type="InterPro" id="IPR014030">
    <property type="entry name" value="Ketoacyl_synth_N"/>
</dbReference>
<keyword evidence="5" id="KW-0997">Cell inner membrane</keyword>
<organism evidence="15 16">
    <name type="scientific">Bacillus anthracis</name>
    <name type="common">anthrax bacterium</name>
    <dbReference type="NCBI Taxonomy" id="1392"/>
    <lineage>
        <taxon>Bacteria</taxon>
        <taxon>Bacillati</taxon>
        <taxon>Bacillota</taxon>
        <taxon>Bacilli</taxon>
        <taxon>Bacillales</taxon>
        <taxon>Bacillaceae</taxon>
        <taxon>Bacillus</taxon>
        <taxon>Bacillus cereus group</taxon>
    </lineage>
</organism>
<dbReference type="PROSITE" id="PS52004">
    <property type="entry name" value="KS3_2"/>
    <property type="match status" value="1"/>
</dbReference>
<proteinExistence type="inferred from homology"/>